<evidence type="ECO:0000256" key="6">
    <source>
        <dbReference type="ARBA" id="ARBA00022729"/>
    </source>
</evidence>
<evidence type="ECO:0000256" key="9">
    <source>
        <dbReference type="ARBA" id="ARBA00023316"/>
    </source>
</evidence>
<dbReference type="GO" id="GO:0045490">
    <property type="term" value="P:pectin catabolic process"/>
    <property type="evidence" value="ECO:0007669"/>
    <property type="project" value="UniProtKB-UniRule"/>
</dbReference>
<dbReference type="GO" id="GO:0030599">
    <property type="term" value="F:pectinesterase activity"/>
    <property type="evidence" value="ECO:0007669"/>
    <property type="project" value="UniProtKB-UniRule"/>
</dbReference>
<evidence type="ECO:0000256" key="2">
    <source>
        <dbReference type="ARBA" id="ARBA00005184"/>
    </source>
</evidence>
<evidence type="ECO:0000256" key="11">
    <source>
        <dbReference type="PROSITE-ProRule" id="PRU10040"/>
    </source>
</evidence>
<evidence type="ECO:0000256" key="3">
    <source>
        <dbReference type="ARBA" id="ARBA00008891"/>
    </source>
</evidence>
<feature type="chain" id="PRO_5011815797" description="Pectinesterase" evidence="12">
    <location>
        <begin position="19"/>
        <end position="325"/>
    </location>
</feature>
<feature type="domain" description="Pectinesterase catalytic" evidence="13">
    <location>
        <begin position="42"/>
        <end position="297"/>
    </location>
</feature>
<keyword evidence="8 12" id="KW-0063">Aspartyl esterase</keyword>
<keyword evidence="15" id="KW-1185">Reference proteome</keyword>
<dbReference type="EC" id="3.1.1.11" evidence="4 12"/>
<dbReference type="AlphaFoldDB" id="A0A1Q5ULY6"/>
<evidence type="ECO:0000256" key="1">
    <source>
        <dbReference type="ARBA" id="ARBA00004613"/>
    </source>
</evidence>
<evidence type="ECO:0000256" key="12">
    <source>
        <dbReference type="RuleBase" id="RU000589"/>
    </source>
</evidence>
<dbReference type="InterPro" id="IPR033131">
    <property type="entry name" value="Pectinesterase_Asp_AS"/>
</dbReference>
<evidence type="ECO:0000259" key="13">
    <source>
        <dbReference type="Pfam" id="PF01095"/>
    </source>
</evidence>
<evidence type="ECO:0000256" key="7">
    <source>
        <dbReference type="ARBA" id="ARBA00022801"/>
    </source>
</evidence>
<evidence type="ECO:0000313" key="14">
    <source>
        <dbReference type="EMBL" id="OKP13508.1"/>
    </source>
</evidence>
<feature type="active site" evidence="11">
    <location>
        <position position="187"/>
    </location>
</feature>
<comment type="subcellular location">
    <subcellularLocation>
        <location evidence="1 12">Secreted</location>
    </subcellularLocation>
</comment>
<dbReference type="PANTHER" id="PTHR31321">
    <property type="entry name" value="ACYL-COA THIOESTER HYDROLASE YBHC-RELATED"/>
    <property type="match status" value="1"/>
</dbReference>
<name>A0A1Q5ULY6_9EURO</name>
<keyword evidence="7 12" id="KW-0378">Hydrolase</keyword>
<feature type="signal peptide" evidence="12">
    <location>
        <begin position="1"/>
        <end position="18"/>
    </location>
</feature>
<dbReference type="OrthoDB" id="2019149at2759"/>
<dbReference type="STRING" id="1316194.A0A1Q5ULY6"/>
<protein>
    <recommendedName>
        <fullName evidence="4 12">Pectinesterase</fullName>
        <ecNumber evidence="4 12">3.1.1.11</ecNumber>
    </recommendedName>
</protein>
<keyword evidence="6 12" id="KW-0732">Signal</keyword>
<keyword evidence="9 12" id="KW-0961">Cell wall biogenesis/degradation</keyword>
<reference evidence="14 15" key="1">
    <citation type="submission" date="2016-10" db="EMBL/GenBank/DDBJ databases">
        <title>Genome sequence of the ascomycete fungus Penicillium subrubescens.</title>
        <authorList>
            <person name="De Vries R.P."/>
            <person name="Peng M."/>
            <person name="Dilokpimol A."/>
            <person name="Hilden K."/>
            <person name="Makela M.R."/>
            <person name="Grigoriev I."/>
            <person name="Riley R."/>
            <person name="Granchi Z."/>
        </authorList>
    </citation>
    <scope>NUCLEOTIDE SEQUENCE [LARGE SCALE GENOMIC DNA]</scope>
    <source>
        <strain evidence="14 15">CBS 132785</strain>
    </source>
</reference>
<evidence type="ECO:0000256" key="10">
    <source>
        <dbReference type="ARBA" id="ARBA00047928"/>
    </source>
</evidence>
<dbReference type="Gene3D" id="2.160.20.10">
    <property type="entry name" value="Single-stranded right-handed beta-helix, Pectin lyase-like"/>
    <property type="match status" value="1"/>
</dbReference>
<dbReference type="PROSITE" id="PS00503">
    <property type="entry name" value="PECTINESTERASE_2"/>
    <property type="match status" value="1"/>
</dbReference>
<organism evidence="14 15">
    <name type="scientific">Penicillium subrubescens</name>
    <dbReference type="NCBI Taxonomy" id="1316194"/>
    <lineage>
        <taxon>Eukaryota</taxon>
        <taxon>Fungi</taxon>
        <taxon>Dikarya</taxon>
        <taxon>Ascomycota</taxon>
        <taxon>Pezizomycotina</taxon>
        <taxon>Eurotiomycetes</taxon>
        <taxon>Eurotiomycetidae</taxon>
        <taxon>Eurotiales</taxon>
        <taxon>Aspergillaceae</taxon>
        <taxon>Penicillium</taxon>
    </lineage>
</organism>
<evidence type="ECO:0000313" key="15">
    <source>
        <dbReference type="Proteomes" id="UP000186955"/>
    </source>
</evidence>
<comment type="pathway">
    <text evidence="2 12">Glycan metabolism; pectin degradation; 2-dehydro-3-deoxy-D-gluconate from pectin: step 1/5.</text>
</comment>
<dbReference type="SUPFAM" id="SSF51126">
    <property type="entry name" value="Pectin lyase-like"/>
    <property type="match status" value="1"/>
</dbReference>
<proteinExistence type="inferred from homology"/>
<dbReference type="GO" id="GO:0042545">
    <property type="term" value="P:cell wall modification"/>
    <property type="evidence" value="ECO:0007669"/>
    <property type="project" value="UniProtKB-UniRule"/>
</dbReference>
<dbReference type="UniPathway" id="UPA00545">
    <property type="reaction ID" value="UER00823"/>
</dbReference>
<evidence type="ECO:0000256" key="4">
    <source>
        <dbReference type="ARBA" id="ARBA00013229"/>
    </source>
</evidence>
<dbReference type="InterPro" id="IPR012334">
    <property type="entry name" value="Pectin_lyas_fold"/>
</dbReference>
<dbReference type="EMBL" id="MNBE01000128">
    <property type="protein sequence ID" value="OKP13508.1"/>
    <property type="molecule type" value="Genomic_DNA"/>
</dbReference>
<sequence length="325" mass="34037">MHLTTLLSALSLATGIIAAPSDLTRRTARTSAPSGCLTVGSGGTYSTIGAALTALGSSTSAACIYVASGTYTEQLTIKYAGTLTLYGETSNTGTYKYNTVTITHTISSPDAGSLDKSATVNVVSAGFKMYNINVVNGYGKGAQAVALVGNANKLGFYGCQFTGYQDTLYAKSGTQYYSNCLIEGAVDYIFGDASAWFGECDIVSNGGGAITAMSRETSTDTAWYAIDHCNIKAASGLDLDGAVYLGRPWRVLARVIYQNSVLGSLINAKGWTTMAANATPLYYEYNNSGDGSSTSSREYETTISAGVTKKTVLGSDYGDWIDSSY</sequence>
<dbReference type="GO" id="GO:0005576">
    <property type="term" value="C:extracellular region"/>
    <property type="evidence" value="ECO:0007669"/>
    <property type="project" value="UniProtKB-SubCell"/>
</dbReference>
<dbReference type="InterPro" id="IPR000070">
    <property type="entry name" value="Pectinesterase_cat"/>
</dbReference>
<comment type="function">
    <text evidence="12">Involved in maceration and soft-rotting of plant tissue.</text>
</comment>
<gene>
    <name evidence="14" type="ORF">PENSUB_699</name>
</gene>
<comment type="similarity">
    <text evidence="3">Belongs to the pectinesterase family.</text>
</comment>
<accession>A0A1Q5ULY6</accession>
<dbReference type="FunFam" id="2.160.20.10:FF:000014">
    <property type="entry name" value="Pectinesterase"/>
    <property type="match status" value="1"/>
</dbReference>
<keyword evidence="5 12" id="KW-0964">Secreted</keyword>
<comment type="caution">
    <text evidence="14">The sequence shown here is derived from an EMBL/GenBank/DDBJ whole genome shotgun (WGS) entry which is preliminary data.</text>
</comment>
<evidence type="ECO:0000256" key="8">
    <source>
        <dbReference type="ARBA" id="ARBA00023085"/>
    </source>
</evidence>
<dbReference type="Proteomes" id="UP000186955">
    <property type="component" value="Unassembled WGS sequence"/>
</dbReference>
<evidence type="ECO:0000256" key="5">
    <source>
        <dbReference type="ARBA" id="ARBA00022525"/>
    </source>
</evidence>
<dbReference type="PANTHER" id="PTHR31321:SF57">
    <property type="entry name" value="PECTINESTERASE 53-RELATED"/>
    <property type="match status" value="1"/>
</dbReference>
<dbReference type="InterPro" id="IPR011050">
    <property type="entry name" value="Pectin_lyase_fold/virulence"/>
</dbReference>
<comment type="catalytic activity">
    <reaction evidence="10 12">
        <text>[(1-&gt;4)-alpha-D-galacturonosyl methyl ester](n) + n H2O = [(1-&gt;4)-alpha-D-galacturonosyl](n) + n methanol + n H(+)</text>
        <dbReference type="Rhea" id="RHEA:22380"/>
        <dbReference type="Rhea" id="RHEA-COMP:14570"/>
        <dbReference type="Rhea" id="RHEA-COMP:14573"/>
        <dbReference type="ChEBI" id="CHEBI:15377"/>
        <dbReference type="ChEBI" id="CHEBI:15378"/>
        <dbReference type="ChEBI" id="CHEBI:17790"/>
        <dbReference type="ChEBI" id="CHEBI:140522"/>
        <dbReference type="ChEBI" id="CHEBI:140523"/>
        <dbReference type="EC" id="3.1.1.11"/>
    </reaction>
</comment>
<dbReference type="Pfam" id="PF01095">
    <property type="entry name" value="Pectinesterase"/>
    <property type="match status" value="1"/>
</dbReference>